<evidence type="ECO:0000313" key="2">
    <source>
        <dbReference type="Proteomes" id="UP000276128"/>
    </source>
</evidence>
<proteinExistence type="predicted"/>
<evidence type="ECO:0008006" key="3">
    <source>
        <dbReference type="Google" id="ProtNLM"/>
    </source>
</evidence>
<gene>
    <name evidence="1" type="ORF">EJQ19_29705</name>
</gene>
<evidence type="ECO:0000313" key="1">
    <source>
        <dbReference type="EMBL" id="RTE02233.1"/>
    </source>
</evidence>
<dbReference type="RefSeq" id="WP_126144857.1">
    <property type="nucleotide sequence ID" value="NZ_RXHU01000121.1"/>
</dbReference>
<dbReference type="Proteomes" id="UP000276128">
    <property type="component" value="Unassembled WGS sequence"/>
</dbReference>
<comment type="caution">
    <text evidence="1">The sequence shown here is derived from an EMBL/GenBank/DDBJ whole genome shotgun (WGS) entry which is preliminary data.</text>
</comment>
<dbReference type="OrthoDB" id="2664080at2"/>
<reference evidence="1 2" key="1">
    <citation type="submission" date="2018-12" db="EMBL/GenBank/DDBJ databases">
        <title>Bacillus ochoae sp. nov., Paenibacillus whitsoniae sp. nov., Paenibacillus spiritus sp. nov. Isolated from the Mars Exploration Rover during spacecraft assembly.</title>
        <authorList>
            <person name="Seuylemezian A."/>
            <person name="Vaishampayan P."/>
        </authorList>
    </citation>
    <scope>NUCLEOTIDE SEQUENCE [LARGE SCALE GENOMIC DNA]</scope>
    <source>
        <strain evidence="1 2">MER 54</strain>
    </source>
</reference>
<organism evidence="1 2">
    <name type="scientific">Paenibacillus whitsoniae</name>
    <dbReference type="NCBI Taxonomy" id="2496558"/>
    <lineage>
        <taxon>Bacteria</taxon>
        <taxon>Bacillati</taxon>
        <taxon>Bacillota</taxon>
        <taxon>Bacilli</taxon>
        <taxon>Bacillales</taxon>
        <taxon>Paenibacillaceae</taxon>
        <taxon>Paenibacillus</taxon>
    </lineage>
</organism>
<name>A0A430J4M3_9BACL</name>
<protein>
    <recommendedName>
        <fullName evidence="3">DUF2140 family protein</fullName>
    </recommendedName>
</protein>
<dbReference type="AlphaFoldDB" id="A0A430J4M3"/>
<accession>A0A430J4M3</accession>
<keyword evidence="2" id="KW-1185">Reference proteome</keyword>
<sequence>MLKRLGISLLVLMAGLFLLAVLLIRWVKPAETLDLAYQDISIVSKLEAMLVNRKLEVRLSESEINDIVKKQLSSHRELPHDLEIDGAKLHLDGSRLDADVNVTWQERVPVGVHMVFSLAWQPPNLVITPQQADVRGKLLPASWITLPQTVIPLESYLPKLIGIRAVTFEKDAVVVQFKAFQ</sequence>
<dbReference type="EMBL" id="RXHU01000121">
    <property type="protein sequence ID" value="RTE02233.1"/>
    <property type="molecule type" value="Genomic_DNA"/>
</dbReference>